<evidence type="ECO:0000256" key="8">
    <source>
        <dbReference type="SAM" id="Phobius"/>
    </source>
</evidence>
<keyword evidence="4 8" id="KW-0812">Transmembrane</keyword>
<dbReference type="Proteomes" id="UP001318040">
    <property type="component" value="Chromosome 18"/>
</dbReference>
<feature type="region of interest" description="Disordered" evidence="7">
    <location>
        <begin position="178"/>
        <end position="199"/>
    </location>
</feature>
<sequence>MTVAASATDEATFKANVMALNGTDPSEDAPAGTGGSYGAVFLVPAFILVGLLGILVCHILKKKGYRCTSTPEPGTSHEDLKDAENGHTCVKGGFEGHEDTVGAIARLITENPANAEALKEMQAEQCEPDVSLESPTSPDQTVLSLDDSHAMHKHSHTIHGVSSNSGCARCTKEWQEAAGKARSQSRNKGGARPLRPGEKTVLAVGRFRVMKIPERDRKQGMSDQRASVMDGSTAEVEAKPLSPTRIKWKKSWSPSKDDSISDSKA</sequence>
<keyword evidence="9" id="KW-1185">Reference proteome</keyword>
<keyword evidence="6 8" id="KW-0472">Membrane</keyword>
<evidence type="ECO:0000313" key="11">
    <source>
        <dbReference type="RefSeq" id="XP_032812499.1"/>
    </source>
</evidence>
<evidence type="ECO:0000256" key="4">
    <source>
        <dbReference type="ARBA" id="ARBA00022692"/>
    </source>
</evidence>
<dbReference type="RefSeq" id="XP_032812499.1">
    <property type="nucleotide sequence ID" value="XM_032956608.1"/>
</dbReference>
<dbReference type="PANTHER" id="PTHR31037:SF2">
    <property type="entry name" value="RELT TNF RECEPTOR"/>
    <property type="match status" value="1"/>
</dbReference>
<protein>
    <submittedName>
        <fullName evidence="10 11">RELT-like protein 1</fullName>
    </submittedName>
</protein>
<dbReference type="Pfam" id="PF12606">
    <property type="entry name" value="RELT"/>
    <property type="match status" value="1"/>
</dbReference>
<reference evidence="10 11" key="1">
    <citation type="submission" date="2025-04" db="UniProtKB">
        <authorList>
            <consortium name="RefSeq"/>
        </authorList>
    </citation>
    <scope>IDENTIFICATION</scope>
    <source>
        <tissue evidence="10 11">Sperm</tissue>
    </source>
</reference>
<evidence type="ECO:0000313" key="13">
    <source>
        <dbReference type="RefSeq" id="XP_032812501.1"/>
    </source>
</evidence>
<dbReference type="AlphaFoldDB" id="A0AAJ7T769"/>
<evidence type="ECO:0000256" key="6">
    <source>
        <dbReference type="ARBA" id="ARBA00023136"/>
    </source>
</evidence>
<keyword evidence="5 8" id="KW-1133">Transmembrane helix</keyword>
<evidence type="ECO:0000313" key="12">
    <source>
        <dbReference type="RefSeq" id="XP_032812500.1"/>
    </source>
</evidence>
<evidence type="ECO:0000256" key="1">
    <source>
        <dbReference type="ARBA" id="ARBA00004162"/>
    </source>
</evidence>
<dbReference type="RefSeq" id="XP_032812500.1">
    <property type="nucleotide sequence ID" value="XM_032956609.1"/>
</dbReference>
<comment type="subcellular location">
    <subcellularLocation>
        <location evidence="1">Cell membrane</location>
        <topology evidence="1">Single-pass membrane protein</topology>
    </subcellularLocation>
</comment>
<keyword evidence="3" id="KW-1003">Cell membrane</keyword>
<feature type="region of interest" description="Disordered" evidence="7">
    <location>
        <begin position="213"/>
        <end position="265"/>
    </location>
</feature>
<dbReference type="GO" id="GO:0005886">
    <property type="term" value="C:plasma membrane"/>
    <property type="evidence" value="ECO:0007669"/>
    <property type="project" value="UniProtKB-SubCell"/>
</dbReference>
<dbReference type="InterPro" id="IPR022248">
    <property type="entry name" value="TNF_rcpt_RELT"/>
</dbReference>
<evidence type="ECO:0000256" key="5">
    <source>
        <dbReference type="ARBA" id="ARBA00022989"/>
    </source>
</evidence>
<dbReference type="GO" id="GO:1900745">
    <property type="term" value="P:positive regulation of p38MAPK cascade"/>
    <property type="evidence" value="ECO:0007669"/>
    <property type="project" value="InterPro"/>
</dbReference>
<name>A0AAJ7T769_PETMA</name>
<organism evidence="9 12">
    <name type="scientific">Petromyzon marinus</name>
    <name type="common">Sea lamprey</name>
    <dbReference type="NCBI Taxonomy" id="7757"/>
    <lineage>
        <taxon>Eukaryota</taxon>
        <taxon>Metazoa</taxon>
        <taxon>Chordata</taxon>
        <taxon>Craniata</taxon>
        <taxon>Vertebrata</taxon>
        <taxon>Cyclostomata</taxon>
        <taxon>Hyperoartia</taxon>
        <taxon>Petromyzontiformes</taxon>
        <taxon>Petromyzontidae</taxon>
        <taxon>Petromyzon</taxon>
    </lineage>
</organism>
<evidence type="ECO:0000256" key="3">
    <source>
        <dbReference type="ARBA" id="ARBA00022475"/>
    </source>
</evidence>
<evidence type="ECO:0000256" key="7">
    <source>
        <dbReference type="SAM" id="MobiDB-lite"/>
    </source>
</evidence>
<gene>
    <name evidence="10 11 12 13" type="primary">LOC116943607</name>
</gene>
<dbReference type="InterPro" id="IPR042315">
    <property type="entry name" value="RELL1"/>
</dbReference>
<dbReference type="KEGG" id="pmrn:116943607"/>
<feature type="compositionally biased region" description="Basic and acidic residues" evidence="7">
    <location>
        <begin position="255"/>
        <end position="265"/>
    </location>
</feature>
<comment type="similarity">
    <text evidence="2">Belongs to the RELT family.</text>
</comment>
<dbReference type="PANTHER" id="PTHR31037">
    <property type="entry name" value="RELT-LIKE PROTEIN 1-RELATED"/>
    <property type="match status" value="1"/>
</dbReference>
<accession>A0AAJ7T769</accession>
<proteinExistence type="inferred from homology"/>
<evidence type="ECO:0000313" key="9">
    <source>
        <dbReference type="Proteomes" id="UP001318040"/>
    </source>
</evidence>
<dbReference type="RefSeq" id="XP_032812501.1">
    <property type="nucleotide sequence ID" value="XM_032956610.1"/>
</dbReference>
<evidence type="ECO:0000313" key="10">
    <source>
        <dbReference type="RefSeq" id="XP_032812498.1"/>
    </source>
</evidence>
<feature type="transmembrane region" description="Helical" evidence="8">
    <location>
        <begin position="37"/>
        <end position="60"/>
    </location>
</feature>
<evidence type="ECO:0000256" key="2">
    <source>
        <dbReference type="ARBA" id="ARBA00008688"/>
    </source>
</evidence>
<dbReference type="RefSeq" id="XP_032812498.1">
    <property type="nucleotide sequence ID" value="XM_032956607.1"/>
</dbReference>
<dbReference type="GeneID" id="116943607"/>